<dbReference type="SUPFAM" id="SSF53474">
    <property type="entry name" value="alpha/beta-Hydrolases"/>
    <property type="match status" value="1"/>
</dbReference>
<dbReference type="InterPro" id="IPR029058">
    <property type="entry name" value="AB_hydrolase_fold"/>
</dbReference>
<feature type="domain" description="BD-FAE-like" evidence="2">
    <location>
        <begin position="45"/>
        <end position="229"/>
    </location>
</feature>
<dbReference type="Proteomes" id="UP000616779">
    <property type="component" value="Unassembled WGS sequence"/>
</dbReference>
<organism evidence="3 4">
    <name type="scientific">Paenibacillus phytorum</name>
    <dbReference type="NCBI Taxonomy" id="2654977"/>
    <lineage>
        <taxon>Bacteria</taxon>
        <taxon>Bacillati</taxon>
        <taxon>Bacillota</taxon>
        <taxon>Bacilli</taxon>
        <taxon>Bacillales</taxon>
        <taxon>Paenibacillaceae</taxon>
        <taxon>Paenibacillus</taxon>
    </lineage>
</organism>
<dbReference type="InterPro" id="IPR049492">
    <property type="entry name" value="BD-FAE-like_dom"/>
</dbReference>
<name>A0ABX1Y547_9BACL</name>
<evidence type="ECO:0000313" key="4">
    <source>
        <dbReference type="Proteomes" id="UP000616779"/>
    </source>
</evidence>
<reference evidence="3 4" key="1">
    <citation type="submission" date="2019-10" db="EMBL/GenBank/DDBJ databases">
        <title>Description of Paenibacillus terrestris sp. nov.</title>
        <authorList>
            <person name="Carlier A."/>
            <person name="Qi S."/>
        </authorList>
    </citation>
    <scope>NUCLEOTIDE SEQUENCE [LARGE SCALE GENOMIC DNA]</scope>
    <source>
        <strain evidence="3 4">LMG 31458</strain>
    </source>
</reference>
<sequence>MKIGGFTLSIIKTIELWPGASKDSIGEHNQGCPSLTLYPVSKGGLSSAVIVFPGGGYGTRAPHEGEPIAKWLNGLGISAFVLNYRVAPYEHPVPLQDAQRAIRTVRHHAEEWQIDPNRIGILGFSAGGHLASTTGTHFDAGDRESVDPIERQSSRPDVMVLCYPVITFSREYGHEGSKINLLGKTPDEKLVSLLSNDQQVTAHTPPTFLWHTADDAAVAVENSLLFAGALSRHKVPFDLHVFESGRHGIGIADDHQEAYIWPEICANWLKKQQFA</sequence>
<dbReference type="GO" id="GO:0016787">
    <property type="term" value="F:hydrolase activity"/>
    <property type="evidence" value="ECO:0007669"/>
    <property type="project" value="UniProtKB-KW"/>
</dbReference>
<dbReference type="RefSeq" id="WP_171646473.1">
    <property type="nucleotide sequence ID" value="NZ_WHOA01000197.1"/>
</dbReference>
<evidence type="ECO:0000259" key="2">
    <source>
        <dbReference type="Pfam" id="PF20434"/>
    </source>
</evidence>
<keyword evidence="1 3" id="KW-0378">Hydrolase</keyword>
<dbReference type="InterPro" id="IPR050300">
    <property type="entry name" value="GDXG_lipolytic_enzyme"/>
</dbReference>
<dbReference type="Gene3D" id="3.40.50.1820">
    <property type="entry name" value="alpha/beta hydrolase"/>
    <property type="match status" value="1"/>
</dbReference>
<accession>A0ABX1Y547</accession>
<evidence type="ECO:0000256" key="1">
    <source>
        <dbReference type="ARBA" id="ARBA00022801"/>
    </source>
</evidence>
<keyword evidence="4" id="KW-1185">Reference proteome</keyword>
<dbReference type="Pfam" id="PF20434">
    <property type="entry name" value="BD-FAE"/>
    <property type="match status" value="1"/>
</dbReference>
<dbReference type="EMBL" id="WHOA01000197">
    <property type="protein sequence ID" value="NOU75098.1"/>
    <property type="molecule type" value="Genomic_DNA"/>
</dbReference>
<dbReference type="PANTHER" id="PTHR48081">
    <property type="entry name" value="AB HYDROLASE SUPERFAMILY PROTEIN C4A8.06C"/>
    <property type="match status" value="1"/>
</dbReference>
<proteinExistence type="predicted"/>
<evidence type="ECO:0000313" key="3">
    <source>
        <dbReference type="EMBL" id="NOU75098.1"/>
    </source>
</evidence>
<dbReference type="PANTHER" id="PTHR48081:SF6">
    <property type="entry name" value="PEPTIDASE S9 PROLYL OLIGOPEPTIDASE CATALYTIC DOMAIN-CONTAINING PROTEIN"/>
    <property type="match status" value="1"/>
</dbReference>
<comment type="caution">
    <text evidence="3">The sequence shown here is derived from an EMBL/GenBank/DDBJ whole genome shotgun (WGS) entry which is preliminary data.</text>
</comment>
<protein>
    <submittedName>
        <fullName evidence="3">Alpha/beta hydrolase fold domain-containing protein</fullName>
    </submittedName>
</protein>
<gene>
    <name evidence="3" type="ORF">GC098_27560</name>
</gene>